<dbReference type="GO" id="GO:0015966">
    <property type="term" value="P:diadenosine tetraphosphate biosynthetic process"/>
    <property type="evidence" value="ECO:0007669"/>
    <property type="project" value="UniProtKB-ARBA"/>
</dbReference>
<evidence type="ECO:0000256" key="6">
    <source>
        <dbReference type="ARBA" id="ARBA00022917"/>
    </source>
</evidence>
<proteinExistence type="inferred from homology"/>
<evidence type="ECO:0000256" key="8">
    <source>
        <dbReference type="HAMAP-Rule" id="MF_00253"/>
    </source>
</evidence>
<comment type="subunit">
    <text evidence="8">Homodimer.</text>
</comment>
<dbReference type="PROSITE" id="PS50862">
    <property type="entry name" value="AA_TRNA_LIGASE_II"/>
    <property type="match status" value="1"/>
</dbReference>
<dbReference type="Proteomes" id="UP000178222">
    <property type="component" value="Unassembled WGS sequence"/>
</dbReference>
<dbReference type="NCBIfam" id="NF003211">
    <property type="entry name" value="PRK04173.1"/>
    <property type="match status" value="1"/>
</dbReference>
<feature type="domain" description="Aminoacyl-transfer RNA synthetases class-II family profile" evidence="10">
    <location>
        <begin position="2"/>
        <end position="377"/>
    </location>
</feature>
<sequence length="467" mass="53652">MDEKMKKIVSLAKRRGFVFPSSEIYGGVEALWDFGPLGTAMKENIKRAWMRRFVQRMDNVVALESAILMHPSTWKASGHVENFTDPLIECKSCHGRFRADYMMDGRFVGQGEAKEPNQCPTCGDRDFTQAKQFNLMFKTFLGPVEDVVHVTYLRPETAQGMFVDFKLVQESMRQKVPFGIAQIGKSFRNEITTGNFFFRSREFEIAELEFFCKPGEDEKWFDFWLAEWEKFFLALGLKKKNLRRYEHPKESLAHYSKRTVDIEYKFPFGWGELAGVANRTDFDLKQHGKASGTDLSYLPPARAGGAQAGRDEEAGKKYIPYVIEPTLGIERLLLALLIDAYEEVKGGRTTTTEATKEEEVVLRLGKCIAPVQVAVFPLVKNKSDLVKKAKEVYKLLQKDFACQYDEVGAIGRRYRRQDEIGTPFCVTIDFDTLKDDTVTLRDRDTMKQDRVKIADLAQQLKNRFEED</sequence>
<dbReference type="GO" id="GO:0005524">
    <property type="term" value="F:ATP binding"/>
    <property type="evidence" value="ECO:0007669"/>
    <property type="project" value="UniProtKB-UniRule"/>
</dbReference>
<dbReference type="Pfam" id="PF03129">
    <property type="entry name" value="HGTP_anticodon"/>
    <property type="match status" value="1"/>
</dbReference>
<evidence type="ECO:0000259" key="10">
    <source>
        <dbReference type="PROSITE" id="PS50862"/>
    </source>
</evidence>
<comment type="caution">
    <text evidence="8">Lacks conserved residue(s) required for the propagation of feature annotation.</text>
</comment>
<feature type="binding site" evidence="8">
    <location>
        <position position="98"/>
    </location>
    <ligand>
        <name>substrate</name>
    </ligand>
</feature>
<dbReference type="FunFam" id="3.40.50.800:FF:000002">
    <property type="entry name" value="Glycine--tRNA ligase"/>
    <property type="match status" value="1"/>
</dbReference>
<dbReference type="Pfam" id="PF00587">
    <property type="entry name" value="tRNA-synt_2b"/>
    <property type="match status" value="1"/>
</dbReference>
<dbReference type="GO" id="GO:1990742">
    <property type="term" value="C:microvesicle"/>
    <property type="evidence" value="ECO:0007669"/>
    <property type="project" value="UniProtKB-ARBA"/>
</dbReference>
<name>A0A1G2RTG0_9BACT</name>
<feature type="binding site" evidence="8">
    <location>
        <position position="156"/>
    </location>
    <ligand>
        <name>substrate</name>
    </ligand>
</feature>
<dbReference type="CDD" id="cd00774">
    <property type="entry name" value="GlyRS-like_core"/>
    <property type="match status" value="1"/>
</dbReference>
<evidence type="ECO:0000256" key="5">
    <source>
        <dbReference type="ARBA" id="ARBA00022840"/>
    </source>
</evidence>
<dbReference type="GO" id="GO:0070062">
    <property type="term" value="C:extracellular exosome"/>
    <property type="evidence" value="ECO:0007669"/>
    <property type="project" value="UniProtKB-ARBA"/>
</dbReference>
<comment type="function">
    <text evidence="8">Catalyzes the attachment of glycine to tRNA(Gly).</text>
</comment>
<keyword evidence="2 8" id="KW-0963">Cytoplasm</keyword>
<dbReference type="InterPro" id="IPR027031">
    <property type="entry name" value="Gly-tRNA_synthase/POLG2"/>
</dbReference>
<dbReference type="SUPFAM" id="SSF52954">
    <property type="entry name" value="Class II aaRS ABD-related"/>
    <property type="match status" value="1"/>
</dbReference>
<keyword evidence="4 8" id="KW-0547">Nucleotide-binding</keyword>
<dbReference type="AlphaFoldDB" id="A0A1G2RTG0"/>
<dbReference type="InterPro" id="IPR022961">
    <property type="entry name" value="Gly_tRNA_ligase_bac"/>
</dbReference>
<keyword evidence="3 8" id="KW-0436">Ligase</keyword>
<comment type="caution">
    <text evidence="11">The sequence shown here is derived from an EMBL/GenBank/DDBJ whole genome shotgun (WGS) entry which is preliminary data.</text>
</comment>
<dbReference type="GO" id="GO:0005737">
    <property type="term" value="C:cytoplasm"/>
    <property type="evidence" value="ECO:0007669"/>
    <property type="project" value="UniProtKB-SubCell"/>
</dbReference>
<feature type="binding site" evidence="8">
    <location>
        <begin position="272"/>
        <end position="273"/>
    </location>
    <ligand>
        <name>ATP</name>
        <dbReference type="ChEBI" id="CHEBI:30616"/>
    </ligand>
</feature>
<dbReference type="InterPro" id="IPR002314">
    <property type="entry name" value="aa-tRNA-synt_IIb"/>
</dbReference>
<protein>
    <recommendedName>
        <fullName evidence="8">Glycine--tRNA ligase</fullName>
        <ecNumber evidence="8">6.1.1.14</ecNumber>
    </recommendedName>
    <alternativeName>
        <fullName evidence="8">Glycyl-tRNA synthetase</fullName>
        <shortName evidence="8">GlyRS</shortName>
    </alternativeName>
</protein>
<dbReference type="Gene3D" id="3.40.50.800">
    <property type="entry name" value="Anticodon-binding domain"/>
    <property type="match status" value="1"/>
</dbReference>
<dbReference type="EMBL" id="MHUL01000040">
    <property type="protein sequence ID" value="OHA76125.1"/>
    <property type="molecule type" value="Genomic_DNA"/>
</dbReference>
<keyword evidence="6 8" id="KW-0648">Protein biosynthesis</keyword>
<feature type="region of interest" description="Disordered" evidence="9">
    <location>
        <begin position="289"/>
        <end position="309"/>
    </location>
</feature>
<dbReference type="PANTHER" id="PTHR10745:SF8">
    <property type="entry name" value="DNA POLYMERASE SUBUNIT GAMMA-2, MITOCHONDRIAL"/>
    <property type="match status" value="1"/>
</dbReference>
<comment type="catalytic activity">
    <reaction evidence="8">
        <text>tRNA(Gly) + glycine + ATP = glycyl-tRNA(Gly) + AMP + diphosphate</text>
        <dbReference type="Rhea" id="RHEA:16013"/>
        <dbReference type="Rhea" id="RHEA-COMP:9664"/>
        <dbReference type="Rhea" id="RHEA-COMP:9683"/>
        <dbReference type="ChEBI" id="CHEBI:30616"/>
        <dbReference type="ChEBI" id="CHEBI:33019"/>
        <dbReference type="ChEBI" id="CHEBI:57305"/>
        <dbReference type="ChEBI" id="CHEBI:78442"/>
        <dbReference type="ChEBI" id="CHEBI:78522"/>
        <dbReference type="ChEBI" id="CHEBI:456215"/>
        <dbReference type="EC" id="6.1.1.14"/>
    </reaction>
</comment>
<evidence type="ECO:0000256" key="7">
    <source>
        <dbReference type="ARBA" id="ARBA00023146"/>
    </source>
</evidence>
<dbReference type="InterPro" id="IPR045864">
    <property type="entry name" value="aa-tRNA-synth_II/BPL/LPL"/>
</dbReference>
<dbReference type="GO" id="GO:0004081">
    <property type="term" value="F:bis(5'-nucleosyl)-tetraphosphatase (asymmetrical) activity"/>
    <property type="evidence" value="ECO:0007669"/>
    <property type="project" value="UniProtKB-ARBA"/>
</dbReference>
<organism evidence="11 12">
    <name type="scientific">Candidatus Wildermuthbacteria bacterium RIFCSPLOWO2_02_FULL_47_9c</name>
    <dbReference type="NCBI Taxonomy" id="1802466"/>
    <lineage>
        <taxon>Bacteria</taxon>
        <taxon>Candidatus Wildermuthiibacteriota</taxon>
    </lineage>
</organism>
<evidence type="ECO:0000256" key="2">
    <source>
        <dbReference type="ARBA" id="ARBA00022490"/>
    </source>
</evidence>
<comment type="subcellular location">
    <subcellularLocation>
        <location evidence="8">Cytoplasm</location>
    </subcellularLocation>
</comment>
<dbReference type="PANTHER" id="PTHR10745">
    <property type="entry name" value="GLYCYL-TRNA SYNTHETASE/DNA POLYMERASE SUBUNIT GAMMA-2"/>
    <property type="match status" value="1"/>
</dbReference>
<evidence type="ECO:0000313" key="11">
    <source>
        <dbReference type="EMBL" id="OHA76125.1"/>
    </source>
</evidence>
<evidence type="ECO:0000256" key="1">
    <source>
        <dbReference type="ARBA" id="ARBA00008226"/>
    </source>
</evidence>
<feature type="binding site" evidence="8">
    <location>
        <begin position="188"/>
        <end position="190"/>
    </location>
    <ligand>
        <name>ATP</name>
        <dbReference type="ChEBI" id="CHEBI:30616"/>
    </ligand>
</feature>
<dbReference type="InterPro" id="IPR033731">
    <property type="entry name" value="GlyRS-like_core"/>
</dbReference>
<keyword evidence="7 8" id="KW-0030">Aminoacyl-tRNA synthetase</keyword>
<feature type="binding site" evidence="8">
    <location>
        <begin position="328"/>
        <end position="331"/>
    </location>
    <ligand>
        <name>ATP</name>
        <dbReference type="ChEBI" id="CHEBI:30616"/>
    </ligand>
</feature>
<dbReference type="InterPro" id="IPR004154">
    <property type="entry name" value="Anticodon-bd"/>
</dbReference>
<comment type="similarity">
    <text evidence="1 8">Belongs to the class-II aminoacyl-tRNA synthetase family.</text>
</comment>
<dbReference type="InterPro" id="IPR036621">
    <property type="entry name" value="Anticodon-bd_dom_sf"/>
</dbReference>
<dbReference type="PRINTS" id="PR01043">
    <property type="entry name" value="TRNASYNTHGLY"/>
</dbReference>
<dbReference type="EC" id="6.1.1.14" evidence="8"/>
<dbReference type="Gene3D" id="3.30.930.10">
    <property type="entry name" value="Bira Bifunctional Protein, Domain 2"/>
    <property type="match status" value="1"/>
</dbReference>
<dbReference type="InterPro" id="IPR006195">
    <property type="entry name" value="aa-tRNA-synth_II"/>
</dbReference>
<accession>A0A1G2RTG0</accession>
<dbReference type="GO" id="GO:0004820">
    <property type="term" value="F:glycine-tRNA ligase activity"/>
    <property type="evidence" value="ECO:0007669"/>
    <property type="project" value="UniProtKB-UniRule"/>
</dbReference>
<dbReference type="GO" id="GO:0006426">
    <property type="term" value="P:glycyl-tRNA aminoacylation"/>
    <property type="evidence" value="ECO:0007669"/>
    <property type="project" value="UniProtKB-UniRule"/>
</dbReference>
<dbReference type="SUPFAM" id="SSF55681">
    <property type="entry name" value="Class II aaRS and biotin synthetases"/>
    <property type="match status" value="1"/>
</dbReference>
<evidence type="ECO:0000256" key="9">
    <source>
        <dbReference type="SAM" id="MobiDB-lite"/>
    </source>
</evidence>
<dbReference type="InterPro" id="IPR002315">
    <property type="entry name" value="tRNA-synt_gly"/>
</dbReference>
<gene>
    <name evidence="8" type="primary">glyQS</name>
    <name evidence="11" type="ORF">A3J30_01480</name>
</gene>
<reference evidence="11 12" key="1">
    <citation type="journal article" date="2016" name="Nat. Commun.">
        <title>Thousands of microbial genomes shed light on interconnected biogeochemical processes in an aquifer system.</title>
        <authorList>
            <person name="Anantharaman K."/>
            <person name="Brown C.T."/>
            <person name="Hug L.A."/>
            <person name="Sharon I."/>
            <person name="Castelle C.J."/>
            <person name="Probst A.J."/>
            <person name="Thomas B.C."/>
            <person name="Singh A."/>
            <person name="Wilkins M.J."/>
            <person name="Karaoz U."/>
            <person name="Brodie E.L."/>
            <person name="Williams K.H."/>
            <person name="Hubbard S.S."/>
            <person name="Banfield J.F."/>
        </authorList>
    </citation>
    <scope>NUCLEOTIDE SEQUENCE [LARGE SCALE GENOMIC DNA]</scope>
</reference>
<dbReference type="HAMAP" id="MF_00253_B">
    <property type="entry name" value="Gly_tRNA_synth_B"/>
    <property type="match status" value="1"/>
</dbReference>
<evidence type="ECO:0000313" key="12">
    <source>
        <dbReference type="Proteomes" id="UP000178222"/>
    </source>
</evidence>
<feature type="binding site" evidence="8">
    <location>
        <begin position="198"/>
        <end position="203"/>
    </location>
    <ligand>
        <name>ATP</name>
        <dbReference type="ChEBI" id="CHEBI:30616"/>
    </ligand>
</feature>
<evidence type="ECO:0000256" key="3">
    <source>
        <dbReference type="ARBA" id="ARBA00022598"/>
    </source>
</evidence>
<keyword evidence="5 8" id="KW-0067">ATP-binding</keyword>
<evidence type="ECO:0000256" key="4">
    <source>
        <dbReference type="ARBA" id="ARBA00022741"/>
    </source>
</evidence>
<feature type="binding site" evidence="8">
    <location>
        <begin position="324"/>
        <end position="328"/>
    </location>
    <ligand>
        <name>substrate</name>
    </ligand>
</feature>
<dbReference type="NCBIfam" id="TIGR00389">
    <property type="entry name" value="glyS_dimeric"/>
    <property type="match status" value="1"/>
</dbReference>
<dbReference type="CDD" id="cd00858">
    <property type="entry name" value="GlyRS_anticodon"/>
    <property type="match status" value="1"/>
</dbReference>